<evidence type="ECO:0000313" key="2">
    <source>
        <dbReference type="Proteomes" id="UP000625283"/>
    </source>
</evidence>
<dbReference type="RefSeq" id="WP_202101170.1">
    <property type="nucleotide sequence ID" value="NZ_JAERTY010000001.1"/>
</dbReference>
<proteinExistence type="predicted"/>
<dbReference type="EMBL" id="JAERTY010000001">
    <property type="protein sequence ID" value="MBL1407357.1"/>
    <property type="molecule type" value="Genomic_DNA"/>
</dbReference>
<reference evidence="1 2" key="1">
    <citation type="submission" date="2021-01" db="EMBL/GenBank/DDBJ databases">
        <title>C459-1 draft genome sequence.</title>
        <authorList>
            <person name="Zhang X.-F."/>
        </authorList>
    </citation>
    <scope>NUCLEOTIDE SEQUENCE [LARGE SCALE GENOMIC DNA]</scope>
    <source>
        <strain evidence="2">C459-1</strain>
    </source>
</reference>
<gene>
    <name evidence="1" type="ORF">JKG61_01195</name>
</gene>
<protein>
    <submittedName>
        <fullName evidence="1">DUF4843 domain-containing protein</fullName>
    </submittedName>
</protein>
<sequence length="234" mass="26780">MKRKLYIYIAIVAVLNLFEGCKEDTLPLFEGDNYVQFSRPLNDSLTCTFLDVPDTSHRMFPISVDLIGIPSTQDRNLEIQVIPEVTTAQAKHYEIPNQLILGANKVRDTIWIKVNNTPDLKDNPVKIVYQIKETDAFKVGERNYSIGVLYFTNKISQPIWWRGTVQSSFLGTYSDKKYALFIKLTNRVDIDPNNLTELTELTLILKNHLREMKNEGNTVYENDGTEMTVNLIGG</sequence>
<evidence type="ECO:0000313" key="1">
    <source>
        <dbReference type="EMBL" id="MBL1407357.1"/>
    </source>
</evidence>
<dbReference type="InterPro" id="IPR032299">
    <property type="entry name" value="DUF4843"/>
</dbReference>
<accession>A0ABS1QY50</accession>
<dbReference type="Pfam" id="PF16132">
    <property type="entry name" value="DUF4843"/>
    <property type="match status" value="1"/>
</dbReference>
<dbReference type="Proteomes" id="UP000625283">
    <property type="component" value="Unassembled WGS sequence"/>
</dbReference>
<organism evidence="1 2">
    <name type="scientific">Sphingobacterium faecale</name>
    <dbReference type="NCBI Taxonomy" id="2803775"/>
    <lineage>
        <taxon>Bacteria</taxon>
        <taxon>Pseudomonadati</taxon>
        <taxon>Bacteroidota</taxon>
        <taxon>Sphingobacteriia</taxon>
        <taxon>Sphingobacteriales</taxon>
        <taxon>Sphingobacteriaceae</taxon>
        <taxon>Sphingobacterium</taxon>
    </lineage>
</organism>
<comment type="caution">
    <text evidence="1">The sequence shown here is derived from an EMBL/GenBank/DDBJ whole genome shotgun (WGS) entry which is preliminary data.</text>
</comment>
<keyword evidence="2" id="KW-1185">Reference proteome</keyword>
<name>A0ABS1QY50_9SPHI</name>